<sequence length="392" mass="44809">MASVLTSQRPVVLEYISSCNYETKMSFDQDPFRHYSLANSHNHHSLHPWGPDVKVNTPEFDSLYACENSKYMYHLWYSDKLAPYMSTEVITVHNFSIETLKCFSSVLQETLANGIDSALKSSDGQSLLENIQTLLDEAGLQPDDQIFIRLGTTSAKDSFAVDLPTTKPSPLKPDAEVVLRRILTSRRCVCRLLALTDGIWHEDPGEALIVQRWSPDIELRREFRVFVYKGRITAISQDIWWKKLGWRKNYSDGFVNAISDLWDNVKDLVPFDSCTMDVLVSYDEDEIRGWKARLIEFNGFGAHLNTGSDLFHWVNDADILQGKRAEITVRFVDDWEASGDAVTTEKGNSTDVGEQKPDWLALEEKIRASFDSTRLKKYEGKLPLRGRWSSSY</sequence>
<dbReference type="Pfam" id="PF07065">
    <property type="entry name" value="D123"/>
    <property type="match status" value="1"/>
</dbReference>
<dbReference type="AlphaFoldDB" id="A0A9P8RSY1"/>
<gene>
    <name evidence="1" type="ORF">GP486_001608</name>
</gene>
<comment type="caution">
    <text evidence="1">The sequence shown here is derived from an EMBL/GenBank/DDBJ whole genome shotgun (WGS) entry which is preliminary data.</text>
</comment>
<dbReference type="InterPro" id="IPR009772">
    <property type="entry name" value="CDC123"/>
</dbReference>
<dbReference type="Proteomes" id="UP000750711">
    <property type="component" value="Unassembled WGS sequence"/>
</dbReference>
<organism evidence="1 2">
    <name type="scientific">Trichoglossum hirsutum</name>
    <dbReference type="NCBI Taxonomy" id="265104"/>
    <lineage>
        <taxon>Eukaryota</taxon>
        <taxon>Fungi</taxon>
        <taxon>Dikarya</taxon>
        <taxon>Ascomycota</taxon>
        <taxon>Pezizomycotina</taxon>
        <taxon>Geoglossomycetes</taxon>
        <taxon>Geoglossales</taxon>
        <taxon>Geoglossaceae</taxon>
        <taxon>Trichoglossum</taxon>
    </lineage>
</organism>
<reference evidence="1" key="1">
    <citation type="submission" date="2021-03" db="EMBL/GenBank/DDBJ databases">
        <title>Comparative genomics and phylogenomic investigation of the class Geoglossomycetes provide insights into ecological specialization and systematics.</title>
        <authorList>
            <person name="Melie T."/>
            <person name="Pirro S."/>
            <person name="Miller A.N."/>
            <person name="Quandt A."/>
        </authorList>
    </citation>
    <scope>NUCLEOTIDE SEQUENCE</scope>
    <source>
        <strain evidence="1">CAQ_001_2017</strain>
    </source>
</reference>
<keyword evidence="2" id="KW-1185">Reference proteome</keyword>
<evidence type="ECO:0000313" key="2">
    <source>
        <dbReference type="Proteomes" id="UP000750711"/>
    </source>
</evidence>
<proteinExistence type="predicted"/>
<accession>A0A9P8RSY1</accession>
<dbReference type="EMBL" id="JAGHQM010000150">
    <property type="protein sequence ID" value="KAH0564993.1"/>
    <property type="molecule type" value="Genomic_DNA"/>
</dbReference>
<protein>
    <recommendedName>
        <fullName evidence="3">Cell division cycle protein 123</fullName>
    </recommendedName>
</protein>
<evidence type="ECO:0000313" key="1">
    <source>
        <dbReference type="EMBL" id="KAH0564993.1"/>
    </source>
</evidence>
<evidence type="ECO:0008006" key="3">
    <source>
        <dbReference type="Google" id="ProtNLM"/>
    </source>
</evidence>
<name>A0A9P8RSY1_9PEZI</name>